<keyword evidence="3" id="KW-1185">Reference proteome</keyword>
<comment type="caution">
    <text evidence="2">The sequence shown here is derived from an EMBL/GenBank/DDBJ whole genome shotgun (WGS) entry which is preliminary data.</text>
</comment>
<name>A0ABR4JSK9_9EURO</name>
<dbReference type="RefSeq" id="XP_070895268.1">
    <property type="nucleotide sequence ID" value="XM_071046664.1"/>
</dbReference>
<dbReference type="GeneID" id="98161828"/>
<evidence type="ECO:0000256" key="1">
    <source>
        <dbReference type="SAM" id="MobiDB-lite"/>
    </source>
</evidence>
<evidence type="ECO:0000313" key="2">
    <source>
        <dbReference type="EMBL" id="KAL2842816.1"/>
    </source>
</evidence>
<feature type="region of interest" description="Disordered" evidence="1">
    <location>
        <begin position="1"/>
        <end position="34"/>
    </location>
</feature>
<protein>
    <submittedName>
        <fullName evidence="2">Uncharacterized protein</fullName>
    </submittedName>
</protein>
<sequence>MEKERDVENIEKVGNAGPVATTERRPGKSASSELQGIDKFNIGNAATSDTFVSDTIIRETDVSNSVSLFAATYVPFRPVCVTLDPHPSPLLGRRDDGAVRHG</sequence>
<gene>
    <name evidence="2" type="ORF">BJX68DRAFT_270449</name>
</gene>
<accession>A0ABR4JSK9</accession>
<feature type="compositionally biased region" description="Basic and acidic residues" evidence="1">
    <location>
        <begin position="1"/>
        <end position="11"/>
    </location>
</feature>
<reference evidence="2 3" key="1">
    <citation type="submission" date="2024-07" db="EMBL/GenBank/DDBJ databases">
        <title>Section-level genome sequencing and comparative genomics of Aspergillus sections Usti and Cavernicolus.</title>
        <authorList>
            <consortium name="Lawrence Berkeley National Laboratory"/>
            <person name="Nybo J.L."/>
            <person name="Vesth T.C."/>
            <person name="Theobald S."/>
            <person name="Frisvad J.C."/>
            <person name="Larsen T.O."/>
            <person name="Kjaerboelling I."/>
            <person name="Rothschild-Mancinelli K."/>
            <person name="Lyhne E.K."/>
            <person name="Kogle M.E."/>
            <person name="Barry K."/>
            <person name="Clum A."/>
            <person name="Na H."/>
            <person name="Ledsgaard L."/>
            <person name="Lin J."/>
            <person name="Lipzen A."/>
            <person name="Kuo A."/>
            <person name="Riley R."/>
            <person name="Mondo S."/>
            <person name="LaButti K."/>
            <person name="Haridas S."/>
            <person name="Pangalinan J."/>
            <person name="Salamov A.A."/>
            <person name="Simmons B.A."/>
            <person name="Magnuson J.K."/>
            <person name="Chen J."/>
            <person name="Drula E."/>
            <person name="Henrissat B."/>
            <person name="Wiebenga A."/>
            <person name="Lubbers R.J."/>
            <person name="Gomes A.C."/>
            <person name="Macurrencykelacurrency M.R."/>
            <person name="Stajich J."/>
            <person name="Grigoriev I.V."/>
            <person name="Mortensen U.H."/>
            <person name="De vries R.P."/>
            <person name="Baker S.E."/>
            <person name="Andersen M.R."/>
        </authorList>
    </citation>
    <scope>NUCLEOTIDE SEQUENCE [LARGE SCALE GENOMIC DNA]</scope>
    <source>
        <strain evidence="2 3">CBS 756.74</strain>
    </source>
</reference>
<evidence type="ECO:0000313" key="3">
    <source>
        <dbReference type="Proteomes" id="UP001610444"/>
    </source>
</evidence>
<organism evidence="2 3">
    <name type="scientific">Aspergillus pseudodeflectus</name>
    <dbReference type="NCBI Taxonomy" id="176178"/>
    <lineage>
        <taxon>Eukaryota</taxon>
        <taxon>Fungi</taxon>
        <taxon>Dikarya</taxon>
        <taxon>Ascomycota</taxon>
        <taxon>Pezizomycotina</taxon>
        <taxon>Eurotiomycetes</taxon>
        <taxon>Eurotiomycetidae</taxon>
        <taxon>Eurotiales</taxon>
        <taxon>Aspergillaceae</taxon>
        <taxon>Aspergillus</taxon>
        <taxon>Aspergillus subgen. Nidulantes</taxon>
    </lineage>
</organism>
<dbReference type="Proteomes" id="UP001610444">
    <property type="component" value="Unassembled WGS sequence"/>
</dbReference>
<dbReference type="EMBL" id="JBFXLR010000049">
    <property type="protein sequence ID" value="KAL2842816.1"/>
    <property type="molecule type" value="Genomic_DNA"/>
</dbReference>
<proteinExistence type="predicted"/>